<dbReference type="InterPro" id="IPR051082">
    <property type="entry name" value="Pentapeptide-BTB/POZ_domain"/>
</dbReference>
<dbReference type="RefSeq" id="WP_377002188.1">
    <property type="nucleotide sequence ID" value="NZ_JBHSQE010000009.1"/>
</dbReference>
<evidence type="ECO:0000313" key="2">
    <source>
        <dbReference type="Proteomes" id="UP001596244"/>
    </source>
</evidence>
<accession>A0ABW1QDV5</accession>
<protein>
    <submittedName>
        <fullName evidence="1">Pentapeptide repeat-containing protein</fullName>
    </submittedName>
</protein>
<reference evidence="2" key="1">
    <citation type="journal article" date="2019" name="Int. J. Syst. Evol. Microbiol.">
        <title>The Global Catalogue of Microorganisms (GCM) 10K type strain sequencing project: providing services to taxonomists for standard genome sequencing and annotation.</title>
        <authorList>
            <consortium name="The Broad Institute Genomics Platform"/>
            <consortium name="The Broad Institute Genome Sequencing Center for Infectious Disease"/>
            <person name="Wu L."/>
            <person name="Ma J."/>
        </authorList>
    </citation>
    <scope>NUCLEOTIDE SEQUENCE [LARGE SCALE GENOMIC DNA]</scope>
    <source>
        <strain evidence="2">CCUG 51943</strain>
    </source>
</reference>
<gene>
    <name evidence="1" type="ORF">ACFPUZ_12285</name>
</gene>
<organism evidence="1 2">
    <name type="scientific">Corynebacterium nasicanis</name>
    <dbReference type="NCBI Taxonomy" id="1448267"/>
    <lineage>
        <taxon>Bacteria</taxon>
        <taxon>Bacillati</taxon>
        <taxon>Actinomycetota</taxon>
        <taxon>Actinomycetes</taxon>
        <taxon>Mycobacteriales</taxon>
        <taxon>Corynebacteriaceae</taxon>
        <taxon>Corynebacterium</taxon>
    </lineage>
</organism>
<dbReference type="PANTHER" id="PTHR14136">
    <property type="entry name" value="BTB_POZ DOMAIN-CONTAINING PROTEIN KCTD9"/>
    <property type="match status" value="1"/>
</dbReference>
<dbReference type="InterPro" id="IPR001646">
    <property type="entry name" value="5peptide_repeat"/>
</dbReference>
<proteinExistence type="predicted"/>
<keyword evidence="2" id="KW-1185">Reference proteome</keyword>
<dbReference type="Proteomes" id="UP001596244">
    <property type="component" value="Unassembled WGS sequence"/>
</dbReference>
<comment type="caution">
    <text evidence="1">The sequence shown here is derived from an EMBL/GenBank/DDBJ whole genome shotgun (WGS) entry which is preliminary data.</text>
</comment>
<evidence type="ECO:0000313" key="1">
    <source>
        <dbReference type="EMBL" id="MFC6147581.1"/>
    </source>
</evidence>
<dbReference type="Pfam" id="PF00805">
    <property type="entry name" value="Pentapeptide"/>
    <property type="match status" value="2"/>
</dbReference>
<name>A0ABW1QDV5_9CORY</name>
<dbReference type="PANTHER" id="PTHR14136:SF17">
    <property type="entry name" value="BTB_POZ DOMAIN-CONTAINING PROTEIN KCTD9"/>
    <property type="match status" value="1"/>
</dbReference>
<dbReference type="EMBL" id="JBHSQE010000009">
    <property type="protein sequence ID" value="MFC6147581.1"/>
    <property type="molecule type" value="Genomic_DNA"/>
</dbReference>
<sequence length="291" mass="32068">MKDITMSQRLDERFFQSSRSLRSRSSLLRLVAVYDLLHLADSWSITDLNSATGRLQEIINLLITFIDSGDVLARHKDPTVRAREAALSGLCSRFAGPPSEERGQVVTIFDMPQFVPNYQWKAASLEPENPTVEVRVDFSDINLSHLRVSGVTLSRLLFQGANLSYTEFDDATANEANFSGANLESTTFNGNFWRSSFEQSRATGLIVRGNMTKSSFIGCELAFASFTGSNLEGCIFDGANLDQADFTGATCNLDTFDGARVSGSTIFPDGSSIDKEGRDQVMKRWPGVQVL</sequence>
<dbReference type="Gene3D" id="2.160.20.80">
    <property type="entry name" value="E3 ubiquitin-protein ligase SopA"/>
    <property type="match status" value="1"/>
</dbReference>
<dbReference type="SUPFAM" id="SSF141571">
    <property type="entry name" value="Pentapeptide repeat-like"/>
    <property type="match status" value="1"/>
</dbReference>